<reference evidence="1" key="1">
    <citation type="journal article" date="2015" name="Nature">
        <title>Complex archaea that bridge the gap between prokaryotes and eukaryotes.</title>
        <authorList>
            <person name="Spang A."/>
            <person name="Saw J.H."/>
            <person name="Jorgensen S.L."/>
            <person name="Zaremba-Niedzwiedzka K."/>
            <person name="Martijn J."/>
            <person name="Lind A.E."/>
            <person name="van Eijk R."/>
            <person name="Schleper C."/>
            <person name="Guy L."/>
            <person name="Ettema T.J."/>
        </authorList>
    </citation>
    <scope>NUCLEOTIDE SEQUENCE</scope>
</reference>
<dbReference type="EMBL" id="LAZR01009369">
    <property type="protein sequence ID" value="KKM73040.1"/>
    <property type="molecule type" value="Genomic_DNA"/>
</dbReference>
<comment type="caution">
    <text evidence="1">The sequence shown here is derived from an EMBL/GenBank/DDBJ whole genome shotgun (WGS) entry which is preliminary data.</text>
</comment>
<organism evidence="1">
    <name type="scientific">marine sediment metagenome</name>
    <dbReference type="NCBI Taxonomy" id="412755"/>
    <lineage>
        <taxon>unclassified sequences</taxon>
        <taxon>metagenomes</taxon>
        <taxon>ecological metagenomes</taxon>
    </lineage>
</organism>
<sequence>MADDYHGDVWYDVWRSGGNPDLVDDDRVEDMRYDDYTPEEAARLEYRRIYGDNQ</sequence>
<gene>
    <name evidence="1" type="ORF">LCGC14_1414540</name>
</gene>
<dbReference type="AlphaFoldDB" id="A0A0F9M8P8"/>
<proteinExistence type="predicted"/>
<protein>
    <submittedName>
        <fullName evidence="1">Uncharacterized protein</fullName>
    </submittedName>
</protein>
<evidence type="ECO:0000313" key="1">
    <source>
        <dbReference type="EMBL" id="KKM73040.1"/>
    </source>
</evidence>
<accession>A0A0F9M8P8</accession>
<name>A0A0F9M8P8_9ZZZZ</name>